<evidence type="ECO:0000313" key="2">
    <source>
        <dbReference type="EMBL" id="AWN66012.1"/>
    </source>
</evidence>
<protein>
    <submittedName>
        <fullName evidence="2">Uncharacterized protein</fullName>
    </submittedName>
</protein>
<dbReference type="EMBL" id="CP028160">
    <property type="protein sequence ID" value="AWN66012.1"/>
    <property type="molecule type" value="Genomic_DNA"/>
</dbReference>
<gene>
    <name evidence="2" type="ORF">LL14B4_07425</name>
</gene>
<reference evidence="2 3" key="1">
    <citation type="submission" date="2018-03" db="EMBL/GenBank/DDBJ databases">
        <title>Genome sequence of Lactococcus lactis strain 14B4 from almond drupe.</title>
        <authorList>
            <person name="Tran T.D."/>
            <person name="McGarvey J.A."/>
            <person name="Huynh S."/>
            <person name="Parker C.T."/>
        </authorList>
    </citation>
    <scope>NUCLEOTIDE SEQUENCE [LARGE SCALE GENOMIC DNA]</scope>
    <source>
        <strain evidence="2 3">14B4</strain>
    </source>
</reference>
<dbReference type="Proteomes" id="UP000245919">
    <property type="component" value="Chromosome"/>
</dbReference>
<feature type="transmembrane region" description="Helical" evidence="1">
    <location>
        <begin position="68"/>
        <end position="85"/>
    </location>
</feature>
<organism evidence="2 3">
    <name type="scientific">Lactococcus lactis subsp. lactis</name>
    <name type="common">Streptococcus lactis</name>
    <dbReference type="NCBI Taxonomy" id="1360"/>
    <lineage>
        <taxon>Bacteria</taxon>
        <taxon>Bacillati</taxon>
        <taxon>Bacillota</taxon>
        <taxon>Bacilli</taxon>
        <taxon>Lactobacillales</taxon>
        <taxon>Streptococcaceae</taxon>
        <taxon>Lactococcus</taxon>
    </lineage>
</organism>
<feature type="transmembrane region" description="Helical" evidence="1">
    <location>
        <begin position="33"/>
        <end position="56"/>
    </location>
</feature>
<proteinExistence type="predicted"/>
<name>A0A2Z3KE93_LACLL</name>
<evidence type="ECO:0000313" key="3">
    <source>
        <dbReference type="Proteomes" id="UP000245919"/>
    </source>
</evidence>
<keyword evidence="1" id="KW-0812">Transmembrane</keyword>
<dbReference type="AlphaFoldDB" id="A0A2Z3KE93"/>
<dbReference type="RefSeq" id="WP_109991032.1">
    <property type="nucleotide sequence ID" value="NZ_CP028160.1"/>
</dbReference>
<evidence type="ECO:0000256" key="1">
    <source>
        <dbReference type="SAM" id="Phobius"/>
    </source>
</evidence>
<keyword evidence="1" id="KW-1133">Transmembrane helix</keyword>
<dbReference type="GeneID" id="89633613"/>
<sequence length="90" mass="10224">MFIFYVLVAALIWAGVSYWLHGNRPTKNVDEVLQIYFIIASVAAIIIALILLIFFIYMMISSKSIDNLPWAIICILVIAVAALFFKENKI</sequence>
<keyword evidence="1" id="KW-0472">Membrane</keyword>
<accession>A0A2Z3KE93</accession>